<dbReference type="GO" id="GO:0016926">
    <property type="term" value="P:protein desumoylation"/>
    <property type="evidence" value="ECO:0007669"/>
    <property type="project" value="TreeGrafter"/>
</dbReference>
<evidence type="ECO:0000256" key="4">
    <source>
        <dbReference type="ARBA" id="ARBA00022807"/>
    </source>
</evidence>
<keyword evidence="7" id="KW-1185">Reference proteome</keyword>
<evidence type="ECO:0000256" key="1">
    <source>
        <dbReference type="ARBA" id="ARBA00005234"/>
    </source>
</evidence>
<accession>A0AAP0AW58</accession>
<dbReference type="GO" id="GO:0006508">
    <property type="term" value="P:proteolysis"/>
    <property type="evidence" value="ECO:0007669"/>
    <property type="project" value="UniProtKB-KW"/>
</dbReference>
<feature type="domain" description="Ubiquitin-like protease family profile" evidence="5">
    <location>
        <begin position="41"/>
        <end position="203"/>
    </location>
</feature>
<evidence type="ECO:0000313" key="6">
    <source>
        <dbReference type="EMBL" id="KAK8916788.1"/>
    </source>
</evidence>
<keyword evidence="4" id="KW-0788">Thiol protease</keyword>
<protein>
    <recommendedName>
        <fullName evidence="5">Ubiquitin-like protease family profile domain-containing protein</fullName>
    </recommendedName>
</protein>
<comment type="caution">
    <text evidence="6">The sequence shown here is derived from an EMBL/GenBank/DDBJ whole genome shotgun (WGS) entry which is preliminary data.</text>
</comment>
<keyword evidence="3" id="KW-0378">Hydrolase</keyword>
<comment type="similarity">
    <text evidence="1">Belongs to the peptidase C48 family.</text>
</comment>
<keyword evidence="2" id="KW-0645">Protease</keyword>
<dbReference type="InterPro" id="IPR038765">
    <property type="entry name" value="Papain-like_cys_pep_sf"/>
</dbReference>
<dbReference type="Proteomes" id="UP001418222">
    <property type="component" value="Unassembled WGS sequence"/>
</dbReference>
<reference evidence="6 7" key="1">
    <citation type="journal article" date="2022" name="Nat. Plants">
        <title>Genomes of leafy and leafless Platanthera orchids illuminate the evolution of mycoheterotrophy.</title>
        <authorList>
            <person name="Li M.H."/>
            <person name="Liu K.W."/>
            <person name="Li Z."/>
            <person name="Lu H.C."/>
            <person name="Ye Q.L."/>
            <person name="Zhang D."/>
            <person name="Wang J.Y."/>
            <person name="Li Y.F."/>
            <person name="Zhong Z.M."/>
            <person name="Liu X."/>
            <person name="Yu X."/>
            <person name="Liu D.K."/>
            <person name="Tu X.D."/>
            <person name="Liu B."/>
            <person name="Hao Y."/>
            <person name="Liao X.Y."/>
            <person name="Jiang Y.T."/>
            <person name="Sun W.H."/>
            <person name="Chen J."/>
            <person name="Chen Y.Q."/>
            <person name="Ai Y."/>
            <person name="Zhai J.W."/>
            <person name="Wu S.S."/>
            <person name="Zhou Z."/>
            <person name="Hsiao Y.Y."/>
            <person name="Wu W.L."/>
            <person name="Chen Y.Y."/>
            <person name="Lin Y.F."/>
            <person name="Hsu J.L."/>
            <person name="Li C.Y."/>
            <person name="Wang Z.W."/>
            <person name="Zhao X."/>
            <person name="Zhong W.Y."/>
            <person name="Ma X.K."/>
            <person name="Ma L."/>
            <person name="Huang J."/>
            <person name="Chen G.Z."/>
            <person name="Huang M.Z."/>
            <person name="Huang L."/>
            <person name="Peng D.H."/>
            <person name="Luo Y.B."/>
            <person name="Zou S.Q."/>
            <person name="Chen S.P."/>
            <person name="Lan S."/>
            <person name="Tsai W.C."/>
            <person name="Van de Peer Y."/>
            <person name="Liu Z.J."/>
        </authorList>
    </citation>
    <scope>NUCLEOTIDE SEQUENCE [LARGE SCALE GENOMIC DNA]</scope>
    <source>
        <strain evidence="6">Lor287</strain>
    </source>
</reference>
<dbReference type="PANTHER" id="PTHR12606">
    <property type="entry name" value="SENTRIN/SUMO-SPECIFIC PROTEASE"/>
    <property type="match status" value="1"/>
</dbReference>
<dbReference type="Gene3D" id="3.40.395.10">
    <property type="entry name" value="Adenoviral Proteinase, Chain A"/>
    <property type="match status" value="1"/>
</dbReference>
<sequence length="246" mass="28068">MISAACYPGRDLITPRQRDIIEFVLTNFTGSDRTIFDSGNVLINRALIDDLLGERWLSDVHINTWALVLSAHRRRSPAQFKSFLYISPDHARSKCSNSETLISHVTLENVSKANILLMPVHTPGHWSLLVCDLMRRKWDFYDSMPRSVHRTSLPTLVSAFYKDAHKALPSDLLTWKIEPVDKIPKQQGGTDCGVFVLKYMEAALSPSEIVWENHKNWQASMSRFRAEIAADFFRVFHEIIVANLTG</sequence>
<name>A0AAP0AW58_9ASPA</name>
<dbReference type="AlphaFoldDB" id="A0AAP0AW58"/>
<dbReference type="PROSITE" id="PS50600">
    <property type="entry name" value="ULP_PROTEASE"/>
    <property type="match status" value="1"/>
</dbReference>
<dbReference type="PANTHER" id="PTHR12606:SF136">
    <property type="entry name" value="ULP1 PROTEASE FAMILY PROTEIN"/>
    <property type="match status" value="1"/>
</dbReference>
<dbReference type="GO" id="GO:0016929">
    <property type="term" value="F:deSUMOylase activity"/>
    <property type="evidence" value="ECO:0007669"/>
    <property type="project" value="TreeGrafter"/>
</dbReference>
<organism evidence="6 7">
    <name type="scientific">Platanthera zijinensis</name>
    <dbReference type="NCBI Taxonomy" id="2320716"/>
    <lineage>
        <taxon>Eukaryota</taxon>
        <taxon>Viridiplantae</taxon>
        <taxon>Streptophyta</taxon>
        <taxon>Embryophyta</taxon>
        <taxon>Tracheophyta</taxon>
        <taxon>Spermatophyta</taxon>
        <taxon>Magnoliopsida</taxon>
        <taxon>Liliopsida</taxon>
        <taxon>Asparagales</taxon>
        <taxon>Orchidaceae</taxon>
        <taxon>Orchidoideae</taxon>
        <taxon>Orchideae</taxon>
        <taxon>Orchidinae</taxon>
        <taxon>Platanthera</taxon>
    </lineage>
</organism>
<proteinExistence type="inferred from homology"/>
<dbReference type="GO" id="GO:0005634">
    <property type="term" value="C:nucleus"/>
    <property type="evidence" value="ECO:0007669"/>
    <property type="project" value="TreeGrafter"/>
</dbReference>
<dbReference type="SUPFAM" id="SSF54001">
    <property type="entry name" value="Cysteine proteinases"/>
    <property type="match status" value="1"/>
</dbReference>
<dbReference type="Pfam" id="PF02902">
    <property type="entry name" value="Peptidase_C48"/>
    <property type="match status" value="1"/>
</dbReference>
<evidence type="ECO:0000256" key="2">
    <source>
        <dbReference type="ARBA" id="ARBA00022670"/>
    </source>
</evidence>
<evidence type="ECO:0000259" key="5">
    <source>
        <dbReference type="PROSITE" id="PS50600"/>
    </source>
</evidence>
<gene>
    <name evidence="6" type="ORF">KSP39_PZI022337</name>
</gene>
<dbReference type="InterPro" id="IPR003653">
    <property type="entry name" value="Peptidase_C48_C"/>
</dbReference>
<dbReference type="EMBL" id="JBBWWQ010000020">
    <property type="protein sequence ID" value="KAK8916788.1"/>
    <property type="molecule type" value="Genomic_DNA"/>
</dbReference>
<evidence type="ECO:0000256" key="3">
    <source>
        <dbReference type="ARBA" id="ARBA00022801"/>
    </source>
</evidence>
<evidence type="ECO:0000313" key="7">
    <source>
        <dbReference type="Proteomes" id="UP001418222"/>
    </source>
</evidence>